<dbReference type="PANTHER" id="PTHR43527:SF2">
    <property type="entry name" value="4-DIPHOSPHOCYTIDYL-2-C-METHYL-D-ERYTHRITOL KINASE, CHLOROPLASTIC"/>
    <property type="match status" value="1"/>
</dbReference>
<evidence type="ECO:0000313" key="13">
    <source>
        <dbReference type="EMBL" id="WDE10471.1"/>
    </source>
</evidence>
<dbReference type="EC" id="2.7.1.148" evidence="2 10"/>
<dbReference type="InterPro" id="IPR004424">
    <property type="entry name" value="IspE"/>
</dbReference>
<dbReference type="Proteomes" id="UP001215231">
    <property type="component" value="Chromosome"/>
</dbReference>
<dbReference type="Pfam" id="PF08544">
    <property type="entry name" value="GHMP_kinases_C"/>
    <property type="match status" value="1"/>
</dbReference>
<gene>
    <name evidence="10 13" type="primary">ispE</name>
    <name evidence="13" type="ORF">H3N35_19665</name>
</gene>
<feature type="active site" evidence="10">
    <location>
        <position position="31"/>
    </location>
</feature>
<proteinExistence type="inferred from homology"/>
<evidence type="ECO:0000256" key="5">
    <source>
        <dbReference type="ARBA" id="ARBA00022741"/>
    </source>
</evidence>
<comment type="pathway">
    <text evidence="10">Isoprenoid biosynthesis; isopentenyl diphosphate biosynthesis via DXP pathway; isopentenyl diphosphate from 1-deoxy-D-xylulose 5-phosphate: step 3/6.</text>
</comment>
<evidence type="ECO:0000256" key="8">
    <source>
        <dbReference type="ARBA" id="ARBA00023229"/>
    </source>
</evidence>
<evidence type="ECO:0000256" key="1">
    <source>
        <dbReference type="ARBA" id="ARBA00009684"/>
    </source>
</evidence>
<comment type="similarity">
    <text evidence="1 10">Belongs to the GHMP kinase family. IspE subfamily.</text>
</comment>
<dbReference type="InterPro" id="IPR036554">
    <property type="entry name" value="GHMP_kinase_C_sf"/>
</dbReference>
<evidence type="ECO:0000259" key="12">
    <source>
        <dbReference type="Pfam" id="PF08544"/>
    </source>
</evidence>
<dbReference type="HAMAP" id="MF_00061">
    <property type="entry name" value="IspE"/>
    <property type="match status" value="1"/>
</dbReference>
<evidence type="ECO:0000256" key="4">
    <source>
        <dbReference type="ARBA" id="ARBA00022679"/>
    </source>
</evidence>
<evidence type="ECO:0000256" key="6">
    <source>
        <dbReference type="ARBA" id="ARBA00022777"/>
    </source>
</evidence>
<feature type="domain" description="GHMP kinase N-terminal" evidence="11">
    <location>
        <begin position="86"/>
        <end position="168"/>
    </location>
</feature>
<dbReference type="SUPFAM" id="SSF55060">
    <property type="entry name" value="GHMP Kinase, C-terminal domain"/>
    <property type="match status" value="1"/>
</dbReference>
<dbReference type="PANTHER" id="PTHR43527">
    <property type="entry name" value="4-DIPHOSPHOCYTIDYL-2-C-METHYL-D-ERYTHRITOL KINASE, CHLOROPLASTIC"/>
    <property type="match status" value="1"/>
</dbReference>
<evidence type="ECO:0000256" key="10">
    <source>
        <dbReference type="HAMAP-Rule" id="MF_00061"/>
    </source>
</evidence>
<evidence type="ECO:0000259" key="11">
    <source>
        <dbReference type="Pfam" id="PF00288"/>
    </source>
</evidence>
<dbReference type="PIRSF" id="PIRSF010376">
    <property type="entry name" value="IspE"/>
    <property type="match status" value="1"/>
</dbReference>
<keyword evidence="7 10" id="KW-0067">ATP-binding</keyword>
<feature type="active site" evidence="10">
    <location>
        <position position="161"/>
    </location>
</feature>
<protein>
    <recommendedName>
        <fullName evidence="3 10">4-diphosphocytidyl-2-C-methyl-D-erythritol kinase</fullName>
        <shortName evidence="10">CMK</shortName>
        <ecNumber evidence="2 10">2.7.1.148</ecNumber>
    </recommendedName>
    <alternativeName>
        <fullName evidence="9 10">4-(cytidine-5'-diphospho)-2-C-methyl-D-erythritol kinase</fullName>
    </alternativeName>
</protein>
<dbReference type="Gene3D" id="3.30.230.10">
    <property type="match status" value="1"/>
</dbReference>
<keyword evidence="8 10" id="KW-0414">Isoprene biosynthesis</keyword>
<dbReference type="Gene3D" id="3.30.70.890">
    <property type="entry name" value="GHMP kinase, C-terminal domain"/>
    <property type="match status" value="1"/>
</dbReference>
<evidence type="ECO:0000256" key="2">
    <source>
        <dbReference type="ARBA" id="ARBA00012052"/>
    </source>
</evidence>
<comment type="catalytic activity">
    <reaction evidence="10">
        <text>4-CDP-2-C-methyl-D-erythritol + ATP = 4-CDP-2-C-methyl-D-erythritol 2-phosphate + ADP + H(+)</text>
        <dbReference type="Rhea" id="RHEA:18437"/>
        <dbReference type="ChEBI" id="CHEBI:15378"/>
        <dbReference type="ChEBI" id="CHEBI:30616"/>
        <dbReference type="ChEBI" id="CHEBI:57823"/>
        <dbReference type="ChEBI" id="CHEBI:57919"/>
        <dbReference type="ChEBI" id="CHEBI:456216"/>
        <dbReference type="EC" id="2.7.1.148"/>
    </reaction>
</comment>
<organism evidence="13 14">
    <name type="scientific">Thalassomonas haliotis</name>
    <dbReference type="NCBI Taxonomy" id="485448"/>
    <lineage>
        <taxon>Bacteria</taxon>
        <taxon>Pseudomonadati</taxon>
        <taxon>Pseudomonadota</taxon>
        <taxon>Gammaproteobacteria</taxon>
        <taxon>Alteromonadales</taxon>
        <taxon>Colwelliaceae</taxon>
        <taxon>Thalassomonas</taxon>
    </lineage>
</organism>
<evidence type="ECO:0000256" key="7">
    <source>
        <dbReference type="ARBA" id="ARBA00022840"/>
    </source>
</evidence>
<dbReference type="RefSeq" id="WP_274050509.1">
    <property type="nucleotide sequence ID" value="NZ_CP059693.1"/>
</dbReference>
<dbReference type="Pfam" id="PF00288">
    <property type="entry name" value="GHMP_kinases_N"/>
    <property type="match status" value="1"/>
</dbReference>
<dbReference type="EMBL" id="CP059693">
    <property type="protein sequence ID" value="WDE10471.1"/>
    <property type="molecule type" value="Genomic_DNA"/>
</dbReference>
<dbReference type="GO" id="GO:0050515">
    <property type="term" value="F:4-(cytidine 5'-diphospho)-2-C-methyl-D-erythritol kinase activity"/>
    <property type="evidence" value="ECO:0007669"/>
    <property type="project" value="UniProtKB-EC"/>
</dbReference>
<evidence type="ECO:0000256" key="9">
    <source>
        <dbReference type="ARBA" id="ARBA00032554"/>
    </source>
</evidence>
<dbReference type="InterPro" id="IPR020568">
    <property type="entry name" value="Ribosomal_Su5_D2-typ_SF"/>
</dbReference>
<keyword evidence="5 10" id="KW-0547">Nucleotide-binding</keyword>
<evidence type="ECO:0000256" key="3">
    <source>
        <dbReference type="ARBA" id="ARBA00017473"/>
    </source>
</evidence>
<accession>A0ABY7VAB3</accession>
<keyword evidence="6 10" id="KW-0418">Kinase</keyword>
<dbReference type="NCBIfam" id="TIGR00154">
    <property type="entry name" value="ispE"/>
    <property type="match status" value="1"/>
</dbReference>
<feature type="domain" description="GHMP kinase C-terminal" evidence="12">
    <location>
        <begin position="226"/>
        <end position="283"/>
    </location>
</feature>
<dbReference type="InterPro" id="IPR014721">
    <property type="entry name" value="Ribsml_uS5_D2-typ_fold_subgr"/>
</dbReference>
<dbReference type="SUPFAM" id="SSF54211">
    <property type="entry name" value="Ribosomal protein S5 domain 2-like"/>
    <property type="match status" value="1"/>
</dbReference>
<feature type="binding site" evidence="10">
    <location>
        <begin position="119"/>
        <end position="129"/>
    </location>
    <ligand>
        <name>ATP</name>
        <dbReference type="ChEBI" id="CHEBI:30616"/>
    </ligand>
</feature>
<comment type="function">
    <text evidence="10">Catalyzes the phosphorylation of the position 2 hydroxy group of 4-diphosphocytidyl-2C-methyl-D-erythritol.</text>
</comment>
<dbReference type="InterPro" id="IPR006204">
    <property type="entry name" value="GHMP_kinase_N_dom"/>
</dbReference>
<keyword evidence="14" id="KW-1185">Reference proteome</keyword>
<dbReference type="InterPro" id="IPR013750">
    <property type="entry name" value="GHMP_kinase_C_dom"/>
</dbReference>
<reference evidence="13 14" key="1">
    <citation type="journal article" date="2022" name="Mar. Drugs">
        <title>Bioassay-Guided Fractionation Leads to the Detection of Cholic Acid Generated by the Rare Thalassomonas sp.</title>
        <authorList>
            <person name="Pheiffer F."/>
            <person name="Schneider Y.K."/>
            <person name="Hansen E.H."/>
            <person name="Andersen J.H."/>
            <person name="Isaksson J."/>
            <person name="Busche T."/>
            <person name="R C."/>
            <person name="Kalinowski J."/>
            <person name="Zyl L.V."/>
            <person name="Trindade M."/>
        </authorList>
    </citation>
    <scope>NUCLEOTIDE SEQUENCE [LARGE SCALE GENOMIC DNA]</scope>
    <source>
        <strain evidence="13 14">A5K-61T</strain>
    </source>
</reference>
<keyword evidence="4 10" id="KW-0808">Transferase</keyword>
<name>A0ABY7VAB3_9GAMM</name>
<sequence>MALPLTNSLDSLPLDNLPLESKFHQFPSPAKLNLFLHVVGRRSDGYHELQTLFQFLDYGDTLEIKVTDSGEINLLTPIAGVAAEDNLIVKAAKMLQQAAKAQGQSHVPGAEININKVLPMGGGLGGGSSNAATVLLALNVLWQLNLSTEKLAVLGLALGADVPVFIHGFAAYAEGVGEKLTPRNPEEYWYLVSKPDCSISTVSVFTSDDLPRNTDRQLAQSADIDACHNDCQIMVIKHYPEVAKLLSWLLEYAPSQMTGTGACIFSRFDSKAEACDIQAQLPEGIESFVAKGINQSPLIPAIAALSRS</sequence>
<evidence type="ECO:0000313" key="14">
    <source>
        <dbReference type="Proteomes" id="UP001215231"/>
    </source>
</evidence>